<sequence length="432" mass="44951">MSRNPVLLLLLAGPALSALACPALAPQAAAALTPAAVAERVPLCHPDVLAAERALGGAAADVVTAGQRPNPTLGLGAGNLGRNMGAGSLWNKAFDHQVRVDQLVERGGKPRLRVATAQAQRDAATADVFEARRQATAATLRTFHDLAAALARREELAASVALNDSSLQAFEQRVKSGDAAPLDATRFRLDALRVQADLVQADTDARTLRQQLALALGAPEQAQAIVPRAQAPAQPAAPQPVPLERLPAVAAAQSRLAAAQQALALALARAQATRDVGVGVQLDRYPVTSTNSSGTGNTVSVFVSVPLLFNHAYEGEIGRAQADVDSAAQALERARAEAQDEATRALAQWQAAQSRRRLVSDELLPAAQRVAQGAELSYQRGASGVLDVLDARRSLRAAQIERINAEAEAAKALVDLQAVSQAAAMANGSVLP</sequence>
<evidence type="ECO:0000256" key="2">
    <source>
        <dbReference type="SAM" id="Coils"/>
    </source>
</evidence>
<dbReference type="EMBL" id="JAXOJX010000077">
    <property type="protein sequence ID" value="MDZ5460661.1"/>
    <property type="molecule type" value="Genomic_DNA"/>
</dbReference>
<dbReference type="RefSeq" id="WP_322468051.1">
    <property type="nucleotide sequence ID" value="NZ_JAXOJX010000077.1"/>
</dbReference>
<reference evidence="4 5" key="1">
    <citation type="submission" date="2023-11" db="EMBL/GenBank/DDBJ databases">
        <title>Draft genome of Azohydromonas lata strain H1 (DSM1123), a polyhydroxyalkanoate producer.</title>
        <authorList>
            <person name="Traversa D."/>
            <person name="D'Addabbo P."/>
            <person name="Pazzani C."/>
            <person name="Manzari C."/>
            <person name="Chiara M."/>
            <person name="Scrascia M."/>
        </authorList>
    </citation>
    <scope>NUCLEOTIDE SEQUENCE [LARGE SCALE GENOMIC DNA]</scope>
    <source>
        <strain evidence="4 5">H1</strain>
    </source>
</reference>
<keyword evidence="3" id="KW-0732">Signal</keyword>
<dbReference type="InterPro" id="IPR003423">
    <property type="entry name" value="OMP_efflux"/>
</dbReference>
<feature type="signal peptide" evidence="3">
    <location>
        <begin position="1"/>
        <end position="20"/>
    </location>
</feature>
<evidence type="ECO:0000313" key="4">
    <source>
        <dbReference type="EMBL" id="MDZ5460661.1"/>
    </source>
</evidence>
<dbReference type="InterPro" id="IPR010131">
    <property type="entry name" value="MdtP/NodT-like"/>
</dbReference>
<dbReference type="Gene3D" id="1.20.1600.10">
    <property type="entry name" value="Outer membrane efflux proteins (OEP)"/>
    <property type="match status" value="1"/>
</dbReference>
<dbReference type="PANTHER" id="PTHR30203">
    <property type="entry name" value="OUTER MEMBRANE CATION EFFLUX PROTEIN"/>
    <property type="match status" value="1"/>
</dbReference>
<keyword evidence="2" id="KW-0175">Coiled coil</keyword>
<name>A0ABU5IP24_9BURK</name>
<protein>
    <submittedName>
        <fullName evidence="4">TolC family protein</fullName>
    </submittedName>
</protein>
<feature type="chain" id="PRO_5046826403" evidence="3">
    <location>
        <begin position="21"/>
        <end position="432"/>
    </location>
</feature>
<feature type="coiled-coil region" evidence="2">
    <location>
        <begin position="317"/>
        <end position="348"/>
    </location>
</feature>
<evidence type="ECO:0000313" key="5">
    <source>
        <dbReference type="Proteomes" id="UP001293718"/>
    </source>
</evidence>
<gene>
    <name evidence="4" type="ORF">SM757_29185</name>
</gene>
<accession>A0ABU5IP24</accession>
<organism evidence="4 5">
    <name type="scientific">Azohydromonas lata</name>
    <dbReference type="NCBI Taxonomy" id="45677"/>
    <lineage>
        <taxon>Bacteria</taxon>
        <taxon>Pseudomonadati</taxon>
        <taxon>Pseudomonadota</taxon>
        <taxon>Betaproteobacteria</taxon>
        <taxon>Burkholderiales</taxon>
        <taxon>Sphaerotilaceae</taxon>
        <taxon>Azohydromonas</taxon>
    </lineage>
</organism>
<comment type="caution">
    <text evidence="4">The sequence shown here is derived from an EMBL/GenBank/DDBJ whole genome shotgun (WGS) entry which is preliminary data.</text>
</comment>
<comment type="similarity">
    <text evidence="1">Belongs to the outer membrane factor (OMF) (TC 1.B.17) family.</text>
</comment>
<dbReference type="SUPFAM" id="SSF56954">
    <property type="entry name" value="Outer membrane efflux proteins (OEP)"/>
    <property type="match status" value="1"/>
</dbReference>
<dbReference type="Proteomes" id="UP001293718">
    <property type="component" value="Unassembled WGS sequence"/>
</dbReference>
<proteinExistence type="inferred from homology"/>
<dbReference type="PROSITE" id="PS51257">
    <property type="entry name" value="PROKAR_LIPOPROTEIN"/>
    <property type="match status" value="1"/>
</dbReference>
<evidence type="ECO:0000256" key="3">
    <source>
        <dbReference type="SAM" id="SignalP"/>
    </source>
</evidence>
<keyword evidence="5" id="KW-1185">Reference proteome</keyword>
<evidence type="ECO:0000256" key="1">
    <source>
        <dbReference type="ARBA" id="ARBA00007613"/>
    </source>
</evidence>
<dbReference type="PANTHER" id="PTHR30203:SF30">
    <property type="entry name" value="OUTER MEMBRANE PROTEIN-RELATED"/>
    <property type="match status" value="1"/>
</dbReference>
<dbReference type="Pfam" id="PF02321">
    <property type="entry name" value="OEP"/>
    <property type="match status" value="2"/>
</dbReference>